<evidence type="ECO:0000313" key="6">
    <source>
        <dbReference type="Proteomes" id="UP000024404"/>
    </source>
</evidence>
<organism evidence="5 6">
    <name type="scientific">Onchocerca volvulus</name>
    <dbReference type="NCBI Taxonomy" id="6282"/>
    <lineage>
        <taxon>Eukaryota</taxon>
        <taxon>Metazoa</taxon>
        <taxon>Ecdysozoa</taxon>
        <taxon>Nematoda</taxon>
        <taxon>Chromadorea</taxon>
        <taxon>Rhabditida</taxon>
        <taxon>Spirurina</taxon>
        <taxon>Spiruromorpha</taxon>
        <taxon>Filarioidea</taxon>
        <taxon>Onchocercidae</taxon>
        <taxon>Onchocerca</taxon>
    </lineage>
</organism>
<dbReference type="PANTHER" id="PTHR24637:SF365">
    <property type="entry name" value="NEMATODE CUTICLE COLLAGEN N-TERMINAL DOMAIN-CONTAINING PROTEIN"/>
    <property type="match status" value="1"/>
</dbReference>
<name>A0A2K6VQX6_ONCVO</name>
<dbReference type="AlphaFoldDB" id="A0A2K6VQX6"/>
<dbReference type="STRING" id="6282.A0A2K6VQX6"/>
<keyword evidence="6" id="KW-1185">Reference proteome</keyword>
<accession>A0A2K6VQX6</accession>
<dbReference type="GO" id="GO:0042302">
    <property type="term" value="F:structural constituent of cuticle"/>
    <property type="evidence" value="ECO:0007669"/>
    <property type="project" value="InterPro"/>
</dbReference>
<evidence type="ECO:0000313" key="5">
    <source>
        <dbReference type="EnsemblMetazoa" id="OVOC1724.2"/>
    </source>
</evidence>
<dbReference type="SMART" id="SM01088">
    <property type="entry name" value="Col_cuticle_N"/>
    <property type="match status" value="1"/>
</dbReference>
<dbReference type="Pfam" id="PF01484">
    <property type="entry name" value="Col_cuticle_N"/>
    <property type="match status" value="1"/>
</dbReference>
<evidence type="ECO:0000259" key="4">
    <source>
        <dbReference type="SMART" id="SM01088"/>
    </source>
</evidence>
<feature type="transmembrane region" description="Helical" evidence="3">
    <location>
        <begin position="28"/>
        <end position="51"/>
    </location>
</feature>
<dbReference type="Pfam" id="PF01391">
    <property type="entry name" value="Collagen"/>
    <property type="match status" value="2"/>
</dbReference>
<dbReference type="EMBL" id="CMVM020000052">
    <property type="status" value="NOT_ANNOTATED_CDS"/>
    <property type="molecule type" value="Genomic_DNA"/>
</dbReference>
<protein>
    <submittedName>
        <fullName evidence="5">Col_cuticle_N domain-containing protein</fullName>
    </submittedName>
</protein>
<dbReference type="EnsemblMetazoa" id="OVOC1724.2">
    <property type="protein sequence ID" value="OVOC1724.2"/>
    <property type="gene ID" value="WBGene00238533"/>
</dbReference>
<reference evidence="5" key="2">
    <citation type="submission" date="2018-02" db="UniProtKB">
        <authorList>
            <consortium name="EnsemblMetazoa"/>
        </authorList>
    </citation>
    <scope>IDENTIFICATION</scope>
</reference>
<feature type="region of interest" description="Disordered" evidence="2">
    <location>
        <begin position="129"/>
        <end position="230"/>
    </location>
</feature>
<evidence type="ECO:0000256" key="3">
    <source>
        <dbReference type="SAM" id="Phobius"/>
    </source>
</evidence>
<dbReference type="EnsemblMetazoa" id="OVOC1724.1">
    <property type="protein sequence ID" value="OVOC1724.1"/>
    <property type="gene ID" value="WBGene00238533"/>
</dbReference>
<evidence type="ECO:0000256" key="1">
    <source>
        <dbReference type="ARBA" id="ARBA00022737"/>
    </source>
</evidence>
<keyword evidence="3" id="KW-0812">Transmembrane</keyword>
<dbReference type="InterPro" id="IPR008160">
    <property type="entry name" value="Collagen"/>
</dbReference>
<feature type="region of interest" description="Disordered" evidence="2">
    <location>
        <begin position="247"/>
        <end position="378"/>
    </location>
</feature>
<keyword evidence="3" id="KW-0472">Membrane</keyword>
<dbReference type="Gene3D" id="1.20.5.320">
    <property type="entry name" value="6-Phosphogluconate Dehydrogenase, domain 3"/>
    <property type="match status" value="1"/>
</dbReference>
<sequence length="402" mass="43099">MNLREQEEQYLSPSDTFTDNDMMHFRRVAFIAVTLSTVTTLSCIILMPISYQYVQKVQSTMLNDIEFCKCRNRDFWTTIWGIQQGKGYSNENRFIRSTQSKNKNNQWFFGHKIDDDTLNLNLNQTFQNQIRRQQPYDSYDSAESKKPDGIDGYNGAESKKPDRIDGYNGGESKKPDGGDRRGGKFEGRDGKKMAEKCHCKMGPPGLPGPPGIDGENGQDGRPGQDALPGEDAELDYSSHVVACVRECPEGPVGPPGFPGDKGPRGYQGETGEPGIPGKPGERGLTGKQGPKGSPGISGRQGSKGDAGKRLPSVGPPGPPGRQGEMGPMGKAGLPGDKGRPGVSGPIGPPGDEGNAGSYGKPGNIGEPGPQGEAGSKGSCDHCLAPRLPPGYYVETVTQSYFN</sequence>
<dbReference type="PANTHER" id="PTHR24637">
    <property type="entry name" value="COLLAGEN"/>
    <property type="match status" value="1"/>
</dbReference>
<dbReference type="OMA" id="NDAHFCK"/>
<dbReference type="Proteomes" id="UP000024404">
    <property type="component" value="Unassembled WGS sequence"/>
</dbReference>
<keyword evidence="1" id="KW-0677">Repeat</keyword>
<keyword evidence="3" id="KW-1133">Transmembrane helix</keyword>
<evidence type="ECO:0000256" key="2">
    <source>
        <dbReference type="SAM" id="MobiDB-lite"/>
    </source>
</evidence>
<reference evidence="6" key="1">
    <citation type="submission" date="2013-10" db="EMBL/GenBank/DDBJ databases">
        <title>Genome sequencing of Onchocerca volvulus.</title>
        <authorList>
            <person name="Cotton J."/>
            <person name="Tsai J."/>
            <person name="Stanley E."/>
            <person name="Tracey A."/>
            <person name="Holroyd N."/>
            <person name="Lustigman S."/>
            <person name="Berriman M."/>
        </authorList>
    </citation>
    <scope>NUCLEOTIDE SEQUENCE</scope>
</reference>
<feature type="domain" description="Nematode cuticle collagen N-terminal" evidence="4">
    <location>
        <begin position="27"/>
        <end position="79"/>
    </location>
</feature>
<proteinExistence type="predicted"/>
<feature type="compositionally biased region" description="Basic and acidic residues" evidence="2">
    <location>
        <begin position="157"/>
        <end position="198"/>
    </location>
</feature>
<dbReference type="InterPro" id="IPR002486">
    <property type="entry name" value="Col_cuticle_N"/>
</dbReference>